<evidence type="ECO:0000256" key="1">
    <source>
        <dbReference type="SAM" id="Phobius"/>
    </source>
</evidence>
<feature type="transmembrane region" description="Helical" evidence="1">
    <location>
        <begin position="384"/>
        <end position="403"/>
    </location>
</feature>
<keyword evidence="1" id="KW-1133">Transmembrane helix</keyword>
<feature type="transmembrane region" description="Helical" evidence="1">
    <location>
        <begin position="135"/>
        <end position="153"/>
    </location>
</feature>
<dbReference type="Proteomes" id="UP000509448">
    <property type="component" value="Chromosome"/>
</dbReference>
<keyword evidence="5" id="KW-1185">Reference proteome</keyword>
<evidence type="ECO:0000259" key="2">
    <source>
        <dbReference type="Pfam" id="PF02308"/>
    </source>
</evidence>
<proteinExistence type="predicted"/>
<feature type="transmembrane region" description="Helical" evidence="1">
    <location>
        <begin position="168"/>
        <end position="186"/>
    </location>
</feature>
<sequence length="404" mass="41478">MLIAAAIGAIVGLVNEYRKIGGAKVFMGLRTSIFVSLLGYSTALLYQISSSPSVLAVGMAAIVAVASAVYLGRVLATRSLGATTYVAMILLYVAGTLAGMGMYEYGFALAVLLAALSLYKTELLGAISKIRREELLAVVNLLVISAVILPMLPDKYMGPYDAFNPYEFWLTVVVVGLVFFAQYLVLRATKRGLLAFTIIGGIISSTTAALSLVELANRRREFGIAAALNIAMSNVPMAIFQVAVVLYVVGGGPALLAALPALLAGLAAAAAVAAVGRDRLSPEGVEPPQTPLPILRTFEFAALLFVIVAAAKIVGAVVPQALPATIAASSLANVLSSVYAVGVLYAKGQITAASAGYLASISMLVGAAEKIALSMLIKDGRARAVAVGVTAAVSAAIAAAILLV</sequence>
<dbReference type="InterPro" id="IPR025105">
    <property type="entry name" value="DUF4010"/>
</dbReference>
<feature type="transmembrane region" description="Helical" evidence="1">
    <location>
        <begin position="326"/>
        <end position="346"/>
    </location>
</feature>
<reference evidence="4 5" key="1">
    <citation type="journal article" date="2019" name="ISME J.">
        <title>Isolation and characterization of a thermophilic sulfur- and iron-reducing thaumarchaeote from a terrestrial acidic hot spring.</title>
        <authorList>
            <person name="Kato S."/>
            <person name="Itoh T."/>
            <person name="Yuki M."/>
            <person name="Nagamori M."/>
            <person name="Ohnishi M."/>
            <person name="Uematsu K."/>
            <person name="Suzuki K."/>
            <person name="Takashina T."/>
            <person name="Ohkuma M."/>
        </authorList>
    </citation>
    <scope>NUCLEOTIDE SEQUENCE [LARGE SCALE GENOMIC DNA]</scope>
    <source>
        <strain evidence="4 5">NAS-02</strain>
    </source>
</reference>
<dbReference type="Pfam" id="PF02308">
    <property type="entry name" value="MgtC"/>
    <property type="match status" value="1"/>
</dbReference>
<feature type="transmembrane region" description="Helical" evidence="1">
    <location>
        <begin position="27"/>
        <end position="48"/>
    </location>
</feature>
<dbReference type="Pfam" id="PF13194">
    <property type="entry name" value="DUF4010"/>
    <property type="match status" value="1"/>
</dbReference>
<accession>A0A4P2VD86</accession>
<gene>
    <name evidence="4" type="ORF">NAS2_1170</name>
</gene>
<evidence type="ECO:0000313" key="5">
    <source>
        <dbReference type="Proteomes" id="UP000509448"/>
    </source>
</evidence>
<feature type="transmembrane region" description="Helical" evidence="1">
    <location>
        <begin position="352"/>
        <end position="372"/>
    </location>
</feature>
<feature type="transmembrane region" description="Helical" evidence="1">
    <location>
        <begin position="193"/>
        <end position="212"/>
    </location>
</feature>
<keyword evidence="1" id="KW-0812">Transmembrane</keyword>
<dbReference type="KEGG" id="ccai:NAS2_1170"/>
<feature type="transmembrane region" description="Helical" evidence="1">
    <location>
        <begin position="79"/>
        <end position="99"/>
    </location>
</feature>
<name>A0A4P2VD86_9ARCH</name>
<evidence type="ECO:0000313" key="4">
    <source>
        <dbReference type="EMBL" id="BBE42559.1"/>
    </source>
</evidence>
<evidence type="ECO:0000259" key="3">
    <source>
        <dbReference type="Pfam" id="PF13194"/>
    </source>
</evidence>
<feature type="transmembrane region" description="Helical" evidence="1">
    <location>
        <begin position="294"/>
        <end position="314"/>
    </location>
</feature>
<dbReference type="AlphaFoldDB" id="A0A4P2VD86"/>
<feature type="transmembrane region" description="Helical" evidence="1">
    <location>
        <begin position="255"/>
        <end position="274"/>
    </location>
</feature>
<dbReference type="InterPro" id="IPR049177">
    <property type="entry name" value="MgtC_SapB_SrpB_YhiD_N"/>
</dbReference>
<feature type="domain" description="DUF4010" evidence="3">
    <location>
        <begin position="173"/>
        <end position="377"/>
    </location>
</feature>
<organism evidence="4 5">
    <name type="scientific">Conexivisphaera calida</name>
    <dbReference type="NCBI Taxonomy" id="1874277"/>
    <lineage>
        <taxon>Archaea</taxon>
        <taxon>Nitrososphaerota</taxon>
        <taxon>Conexivisphaeria</taxon>
        <taxon>Conexivisphaerales</taxon>
        <taxon>Conexivisphaeraceae</taxon>
        <taxon>Conexivisphaera</taxon>
    </lineage>
</organism>
<dbReference type="PANTHER" id="PTHR39084">
    <property type="entry name" value="MEMBRANE PROTEIN-RELATED"/>
    <property type="match status" value="1"/>
</dbReference>
<feature type="transmembrane region" description="Helical" evidence="1">
    <location>
        <begin position="224"/>
        <end position="248"/>
    </location>
</feature>
<keyword evidence="1" id="KW-0472">Membrane</keyword>
<feature type="transmembrane region" description="Helical" evidence="1">
    <location>
        <begin position="105"/>
        <end position="123"/>
    </location>
</feature>
<dbReference type="PANTHER" id="PTHR39084:SF1">
    <property type="entry name" value="DUF4010 DOMAIN-CONTAINING PROTEIN"/>
    <property type="match status" value="1"/>
</dbReference>
<feature type="domain" description="MgtC/SapB/SrpB/YhiD N-terminal" evidence="2">
    <location>
        <begin position="1"/>
        <end position="122"/>
    </location>
</feature>
<protein>
    <submittedName>
        <fullName evidence="4">MgtC family protein</fullName>
    </submittedName>
</protein>
<dbReference type="EMBL" id="AP018732">
    <property type="protein sequence ID" value="BBE42559.1"/>
    <property type="molecule type" value="Genomic_DNA"/>
</dbReference>
<feature type="transmembrane region" description="Helical" evidence="1">
    <location>
        <begin position="54"/>
        <end position="72"/>
    </location>
</feature>